<proteinExistence type="predicted"/>
<dbReference type="EMBL" id="JAOPGA020001801">
    <property type="protein sequence ID" value="KAL0491434.1"/>
    <property type="molecule type" value="Genomic_DNA"/>
</dbReference>
<feature type="region of interest" description="Disordered" evidence="1">
    <location>
        <begin position="1"/>
        <end position="24"/>
    </location>
</feature>
<keyword evidence="3" id="KW-1185">Reference proteome</keyword>
<accession>A0AAW2ZQD1</accession>
<dbReference type="AlphaFoldDB" id="A0AAW2ZQD1"/>
<evidence type="ECO:0000313" key="2">
    <source>
        <dbReference type="EMBL" id="KAL0491434.1"/>
    </source>
</evidence>
<comment type="caution">
    <text evidence="2">The sequence shown here is derived from an EMBL/GenBank/DDBJ whole genome shotgun (WGS) entry which is preliminary data.</text>
</comment>
<organism evidence="2 3">
    <name type="scientific">Acrasis kona</name>
    <dbReference type="NCBI Taxonomy" id="1008807"/>
    <lineage>
        <taxon>Eukaryota</taxon>
        <taxon>Discoba</taxon>
        <taxon>Heterolobosea</taxon>
        <taxon>Tetramitia</taxon>
        <taxon>Eutetramitia</taxon>
        <taxon>Acrasidae</taxon>
        <taxon>Acrasis</taxon>
    </lineage>
</organism>
<reference evidence="2 3" key="1">
    <citation type="submission" date="2024-03" db="EMBL/GenBank/DDBJ databases">
        <title>The Acrasis kona genome and developmental transcriptomes reveal deep origins of eukaryotic multicellular pathways.</title>
        <authorList>
            <person name="Sheikh S."/>
            <person name="Fu C.-J."/>
            <person name="Brown M.W."/>
            <person name="Baldauf S.L."/>
        </authorList>
    </citation>
    <scope>NUCLEOTIDE SEQUENCE [LARGE SCALE GENOMIC DNA]</scope>
    <source>
        <strain evidence="2 3">ATCC MYA-3509</strain>
    </source>
</reference>
<protein>
    <submittedName>
        <fullName evidence="2">Uncharacterized protein</fullName>
    </submittedName>
</protein>
<dbReference type="Proteomes" id="UP001431209">
    <property type="component" value="Unassembled WGS sequence"/>
</dbReference>
<name>A0AAW2ZQD1_9EUKA</name>
<sequence>MNTYSTSQDSDATNTMPNHNVTPTSFSPTSDFTCDIEDWLEHFDIELDPGVKSMTLPRFNKNGIRICDRELCRKKAVPNSGLCRVHLSSDLVTCTSEGCNIIIKQGLFCARHLKGDDVCTKGRCLEKIVVNNNGKKLCEHHATMSNLCNSKYCANRTENYLNYCKIHDDAIKIKKIEFSEKQGILERERYLCSLGLSRRAIKRYCSLLLFRMYCL</sequence>
<evidence type="ECO:0000256" key="1">
    <source>
        <dbReference type="SAM" id="MobiDB-lite"/>
    </source>
</evidence>
<feature type="compositionally biased region" description="Polar residues" evidence="1">
    <location>
        <begin position="1"/>
        <end position="21"/>
    </location>
</feature>
<evidence type="ECO:0000313" key="3">
    <source>
        <dbReference type="Proteomes" id="UP001431209"/>
    </source>
</evidence>
<gene>
    <name evidence="2" type="ORF">AKO1_000924</name>
</gene>